<proteinExistence type="predicted"/>
<protein>
    <submittedName>
        <fullName evidence="2">Uncharacterized protein</fullName>
    </submittedName>
</protein>
<keyword evidence="3" id="KW-1185">Reference proteome</keyword>
<organism evidence="2 3">
    <name type="scientific">Prorocentrum cordatum</name>
    <dbReference type="NCBI Taxonomy" id="2364126"/>
    <lineage>
        <taxon>Eukaryota</taxon>
        <taxon>Sar</taxon>
        <taxon>Alveolata</taxon>
        <taxon>Dinophyceae</taxon>
        <taxon>Prorocentrales</taxon>
        <taxon>Prorocentraceae</taxon>
        <taxon>Prorocentrum</taxon>
    </lineage>
</organism>
<evidence type="ECO:0000313" key="3">
    <source>
        <dbReference type="Proteomes" id="UP001189429"/>
    </source>
</evidence>
<feature type="region of interest" description="Disordered" evidence="1">
    <location>
        <begin position="222"/>
        <end position="256"/>
    </location>
</feature>
<feature type="non-terminal residue" evidence="2">
    <location>
        <position position="256"/>
    </location>
</feature>
<gene>
    <name evidence="2" type="ORF">PCOR1329_LOCUS7495</name>
</gene>
<sequence length="256" mass="27584">MLYDARIWVLAPRADITNRARAVAFFAISSAGGSTYYYRAKPRAKCSFRVFLGLESGAAGEMCDSGKACMRCPCSARIAEESGAFASEEAGRRLLLVAHLLYFDSGRFEAPEIGLGDLFAPFVVEGARFTLGGGGSSRAGAAGDGPGAGFEQAEWHGRAGRAWRARPRATGSNDFRREVMERANRNRVTASRSQRLLDAEPEESVESVLQIAAQAGGAPRAALSEARALQPSLNSRRRARSRADEDALNQFDVEDT</sequence>
<dbReference type="Proteomes" id="UP001189429">
    <property type="component" value="Unassembled WGS sequence"/>
</dbReference>
<dbReference type="EMBL" id="CAUYUJ010002031">
    <property type="protein sequence ID" value="CAK0798849.1"/>
    <property type="molecule type" value="Genomic_DNA"/>
</dbReference>
<evidence type="ECO:0000313" key="2">
    <source>
        <dbReference type="EMBL" id="CAK0798849.1"/>
    </source>
</evidence>
<accession>A0ABN9PZS6</accession>
<reference evidence="2" key="1">
    <citation type="submission" date="2023-10" db="EMBL/GenBank/DDBJ databases">
        <authorList>
            <person name="Chen Y."/>
            <person name="Shah S."/>
            <person name="Dougan E. K."/>
            <person name="Thang M."/>
            <person name="Chan C."/>
        </authorList>
    </citation>
    <scope>NUCLEOTIDE SEQUENCE [LARGE SCALE GENOMIC DNA]</scope>
</reference>
<comment type="caution">
    <text evidence="2">The sequence shown here is derived from an EMBL/GenBank/DDBJ whole genome shotgun (WGS) entry which is preliminary data.</text>
</comment>
<evidence type="ECO:0000256" key="1">
    <source>
        <dbReference type="SAM" id="MobiDB-lite"/>
    </source>
</evidence>
<name>A0ABN9PZS6_9DINO</name>